<dbReference type="Proteomes" id="UP000319817">
    <property type="component" value="Chromosome"/>
</dbReference>
<evidence type="ECO:0000256" key="1">
    <source>
        <dbReference type="ARBA" id="ARBA00009427"/>
    </source>
</evidence>
<evidence type="ECO:0000256" key="2">
    <source>
        <dbReference type="ARBA" id="ARBA00022679"/>
    </source>
</evidence>
<evidence type="ECO:0000313" key="11">
    <source>
        <dbReference type="Proteomes" id="UP000319817"/>
    </source>
</evidence>
<feature type="binding site" evidence="8">
    <location>
        <begin position="23"/>
        <end position="31"/>
    </location>
    <ligand>
        <name>ATP</name>
        <dbReference type="ChEBI" id="CHEBI:30616"/>
    </ligand>
</feature>
<keyword evidence="3 8" id="KW-0547">Nucleotide-binding</keyword>
<dbReference type="GO" id="GO:0036431">
    <property type="term" value="F:dCMP kinase activity"/>
    <property type="evidence" value="ECO:0007669"/>
    <property type="project" value="InterPro"/>
</dbReference>
<protein>
    <recommendedName>
        <fullName evidence="8">Cytidylate kinase</fullName>
        <shortName evidence="8">CK</shortName>
        <ecNumber evidence="8">2.7.4.25</ecNumber>
    </recommendedName>
    <alternativeName>
        <fullName evidence="8">Cytidine monophosphate kinase</fullName>
        <shortName evidence="8">CMP kinase</shortName>
    </alternativeName>
</protein>
<dbReference type="HAMAP" id="MF_00238">
    <property type="entry name" value="Cytidyl_kinase_type1"/>
    <property type="match status" value="1"/>
</dbReference>
<evidence type="ECO:0000256" key="6">
    <source>
        <dbReference type="ARBA" id="ARBA00047615"/>
    </source>
</evidence>
<proteinExistence type="inferred from homology"/>
<comment type="catalytic activity">
    <reaction evidence="6 8">
        <text>dCMP + ATP = dCDP + ADP</text>
        <dbReference type="Rhea" id="RHEA:25094"/>
        <dbReference type="ChEBI" id="CHEBI:30616"/>
        <dbReference type="ChEBI" id="CHEBI:57566"/>
        <dbReference type="ChEBI" id="CHEBI:58593"/>
        <dbReference type="ChEBI" id="CHEBI:456216"/>
        <dbReference type="EC" id="2.7.4.25"/>
    </reaction>
</comment>
<dbReference type="Gene3D" id="3.40.50.300">
    <property type="entry name" value="P-loop containing nucleotide triphosphate hydrolases"/>
    <property type="match status" value="1"/>
</dbReference>
<comment type="catalytic activity">
    <reaction evidence="7 8">
        <text>CMP + ATP = CDP + ADP</text>
        <dbReference type="Rhea" id="RHEA:11600"/>
        <dbReference type="ChEBI" id="CHEBI:30616"/>
        <dbReference type="ChEBI" id="CHEBI:58069"/>
        <dbReference type="ChEBI" id="CHEBI:60377"/>
        <dbReference type="ChEBI" id="CHEBI:456216"/>
        <dbReference type="EC" id="2.7.4.25"/>
    </reaction>
</comment>
<evidence type="ECO:0000256" key="7">
    <source>
        <dbReference type="ARBA" id="ARBA00048478"/>
    </source>
</evidence>
<evidence type="ECO:0000256" key="8">
    <source>
        <dbReference type="HAMAP-Rule" id="MF_00238"/>
    </source>
</evidence>
<dbReference type="SUPFAM" id="SSF52540">
    <property type="entry name" value="P-loop containing nucleoside triphosphate hydrolases"/>
    <property type="match status" value="1"/>
</dbReference>
<name>A0A517NSZ0_9BACT</name>
<dbReference type="AlphaFoldDB" id="A0A517NSZ0"/>
<keyword evidence="8" id="KW-0963">Cytoplasm</keyword>
<keyword evidence="2 8" id="KW-0808">Transferase</keyword>
<dbReference type="GO" id="GO:0005524">
    <property type="term" value="F:ATP binding"/>
    <property type="evidence" value="ECO:0007669"/>
    <property type="project" value="UniProtKB-UniRule"/>
</dbReference>
<dbReference type="GO" id="GO:0005829">
    <property type="term" value="C:cytosol"/>
    <property type="evidence" value="ECO:0007669"/>
    <property type="project" value="TreeGrafter"/>
</dbReference>
<comment type="similarity">
    <text evidence="1 8">Belongs to the cytidylate kinase family. Type 1 subfamily.</text>
</comment>
<dbReference type="EMBL" id="CP036526">
    <property type="protein sequence ID" value="QDT10225.1"/>
    <property type="molecule type" value="Genomic_DNA"/>
</dbReference>
<keyword evidence="11" id="KW-1185">Reference proteome</keyword>
<evidence type="ECO:0000256" key="3">
    <source>
        <dbReference type="ARBA" id="ARBA00022741"/>
    </source>
</evidence>
<dbReference type="NCBIfam" id="TIGR00017">
    <property type="entry name" value="cmk"/>
    <property type="match status" value="1"/>
</dbReference>
<feature type="domain" description="Cytidylate kinase" evidence="9">
    <location>
        <begin position="19"/>
        <end position="227"/>
    </location>
</feature>
<sequence length="240" mass="26782">MFDRFLINRVRVENCVLIITIDGPAGAGKSSIAHQVADRLGFDFLDTGAMYRAVTYGALSSDIQMDDADSLSRFAAQIQLRWCDQKILLNGIDVSDKIRTPDVTKAIRFLADIPAVRDQLSQHMRRIADDHDIVTEGRDQGTEVFPNAQCKVFLTATPEERARRRQQQLADAGQTLSVEEILLAQNQRDLEDRMRAVGRLRAASDAVVIQSDGLTPDEVLEKVLATVEVCIERQRSNVSD</sequence>
<accession>A0A517NSZ0</accession>
<keyword evidence="5 8" id="KW-0067">ATP-binding</keyword>
<dbReference type="GO" id="GO:0006220">
    <property type="term" value="P:pyrimidine nucleotide metabolic process"/>
    <property type="evidence" value="ECO:0007669"/>
    <property type="project" value="UniProtKB-UniRule"/>
</dbReference>
<dbReference type="InterPro" id="IPR027417">
    <property type="entry name" value="P-loop_NTPase"/>
</dbReference>
<reference evidence="10 11" key="1">
    <citation type="submission" date="2019-02" db="EMBL/GenBank/DDBJ databases">
        <title>Deep-cultivation of Planctomycetes and their phenomic and genomic characterization uncovers novel biology.</title>
        <authorList>
            <person name="Wiegand S."/>
            <person name="Jogler M."/>
            <person name="Boedeker C."/>
            <person name="Pinto D."/>
            <person name="Vollmers J."/>
            <person name="Rivas-Marin E."/>
            <person name="Kohn T."/>
            <person name="Peeters S.H."/>
            <person name="Heuer A."/>
            <person name="Rast P."/>
            <person name="Oberbeckmann S."/>
            <person name="Bunk B."/>
            <person name="Jeske O."/>
            <person name="Meyerdierks A."/>
            <person name="Storesund J.E."/>
            <person name="Kallscheuer N."/>
            <person name="Luecker S."/>
            <person name="Lage O.M."/>
            <person name="Pohl T."/>
            <person name="Merkel B.J."/>
            <person name="Hornburger P."/>
            <person name="Mueller R.-W."/>
            <person name="Bruemmer F."/>
            <person name="Labrenz M."/>
            <person name="Spormann A.M."/>
            <person name="Op den Camp H."/>
            <person name="Overmann J."/>
            <person name="Amann R."/>
            <person name="Jetten M.S.M."/>
            <person name="Mascher T."/>
            <person name="Medema M.H."/>
            <person name="Devos D.P."/>
            <person name="Kaster A.-K."/>
            <person name="Ovreas L."/>
            <person name="Rohde M."/>
            <person name="Galperin M.Y."/>
            <person name="Jogler C."/>
        </authorList>
    </citation>
    <scope>NUCLEOTIDE SEQUENCE [LARGE SCALE GENOMIC DNA]</scope>
    <source>
        <strain evidence="10 11">K23_9</strain>
    </source>
</reference>
<evidence type="ECO:0000256" key="4">
    <source>
        <dbReference type="ARBA" id="ARBA00022777"/>
    </source>
</evidence>
<gene>
    <name evidence="8 10" type="primary">cmk</name>
    <name evidence="10" type="ORF">K239x_21810</name>
</gene>
<organism evidence="10 11">
    <name type="scientific">Stieleria marina</name>
    <dbReference type="NCBI Taxonomy" id="1930275"/>
    <lineage>
        <taxon>Bacteria</taxon>
        <taxon>Pseudomonadati</taxon>
        <taxon>Planctomycetota</taxon>
        <taxon>Planctomycetia</taxon>
        <taxon>Pirellulales</taxon>
        <taxon>Pirellulaceae</taxon>
        <taxon>Stieleria</taxon>
    </lineage>
</organism>
<dbReference type="Pfam" id="PF02224">
    <property type="entry name" value="Cytidylate_kin"/>
    <property type="match status" value="1"/>
</dbReference>
<dbReference type="GO" id="GO:0015949">
    <property type="term" value="P:nucleobase-containing small molecule interconversion"/>
    <property type="evidence" value="ECO:0007669"/>
    <property type="project" value="TreeGrafter"/>
</dbReference>
<evidence type="ECO:0000313" key="10">
    <source>
        <dbReference type="EMBL" id="QDT10225.1"/>
    </source>
</evidence>
<comment type="subcellular location">
    <subcellularLocation>
        <location evidence="8">Cytoplasm</location>
    </subcellularLocation>
</comment>
<keyword evidence="4 8" id="KW-0418">Kinase</keyword>
<dbReference type="CDD" id="cd02020">
    <property type="entry name" value="CMPK"/>
    <property type="match status" value="1"/>
</dbReference>
<dbReference type="PANTHER" id="PTHR21299">
    <property type="entry name" value="CYTIDYLATE KINASE/PANTOATE-BETA-ALANINE LIGASE"/>
    <property type="match status" value="1"/>
</dbReference>
<dbReference type="InterPro" id="IPR003136">
    <property type="entry name" value="Cytidylate_kin"/>
</dbReference>
<evidence type="ECO:0000256" key="5">
    <source>
        <dbReference type="ARBA" id="ARBA00022840"/>
    </source>
</evidence>
<dbReference type="GO" id="GO:0036430">
    <property type="term" value="F:CMP kinase activity"/>
    <property type="evidence" value="ECO:0007669"/>
    <property type="project" value="RHEA"/>
</dbReference>
<dbReference type="EC" id="2.7.4.25" evidence="8"/>
<dbReference type="InterPro" id="IPR011994">
    <property type="entry name" value="Cytidylate_kinase_dom"/>
</dbReference>
<dbReference type="PANTHER" id="PTHR21299:SF2">
    <property type="entry name" value="CYTIDYLATE KINASE"/>
    <property type="match status" value="1"/>
</dbReference>
<evidence type="ECO:0000259" key="9">
    <source>
        <dbReference type="Pfam" id="PF02224"/>
    </source>
</evidence>